<evidence type="ECO:0000313" key="7">
    <source>
        <dbReference type="EMBL" id="PNW83900.1"/>
    </source>
</evidence>
<comment type="subcellular location">
    <subcellularLocation>
        <location evidence="1">Nucleus</location>
    </subcellularLocation>
</comment>
<dbReference type="InterPro" id="IPR045847">
    <property type="entry name" value="AIG1-like"/>
</dbReference>
<evidence type="ECO:0000313" key="8">
    <source>
        <dbReference type="EMBL" id="PNW83902.1"/>
    </source>
</evidence>
<keyword evidence="3" id="KW-0539">Nucleus</keyword>
<evidence type="ECO:0000256" key="4">
    <source>
        <dbReference type="SAM" id="MobiDB-lite"/>
    </source>
</evidence>
<dbReference type="CDD" id="cd04873">
    <property type="entry name" value="ACT_UUR-ACR-like"/>
    <property type="match status" value="1"/>
</dbReference>
<dbReference type="PANTHER" id="PTHR45844">
    <property type="entry name" value="TRANSCRIPTION FACTOR BHLH30"/>
    <property type="match status" value="1"/>
</dbReference>
<dbReference type="InterPro" id="IPR036638">
    <property type="entry name" value="HLH_DNA-bd_sf"/>
</dbReference>
<gene>
    <name evidence="7" type="ORF">CHLRE_04g216200v5</name>
    <name evidence="8" type="ORF">CHLRE_04g216204v5</name>
</gene>
<dbReference type="InterPro" id="IPR011598">
    <property type="entry name" value="bHLH_dom"/>
</dbReference>
<dbReference type="OMA" id="EARRPKH"/>
<dbReference type="AlphaFoldDB" id="A0A2K3DTM7"/>
<dbReference type="GO" id="GO:0003700">
    <property type="term" value="F:DNA-binding transcription factor activity"/>
    <property type="evidence" value="ECO:0007669"/>
    <property type="project" value="InterPro"/>
</dbReference>
<accession>A0A2K3DTM7</accession>
<name>A0A2K3DTM7_CHLRE</name>
<dbReference type="Pfam" id="PF00010">
    <property type="entry name" value="HLH"/>
    <property type="match status" value="1"/>
</dbReference>
<evidence type="ECO:0008006" key="10">
    <source>
        <dbReference type="Google" id="ProtNLM"/>
    </source>
</evidence>
<dbReference type="GeneID" id="5724252"/>
<dbReference type="SUPFAM" id="SSF47459">
    <property type="entry name" value="HLH, helix-loop-helix DNA-binding domain"/>
    <property type="match status" value="1"/>
</dbReference>
<evidence type="ECO:0000313" key="9">
    <source>
        <dbReference type="Proteomes" id="UP000006906"/>
    </source>
</evidence>
<dbReference type="GO" id="GO:0003677">
    <property type="term" value="F:DNA binding"/>
    <property type="evidence" value="ECO:0007669"/>
    <property type="project" value="UniProtKB-KW"/>
</dbReference>
<dbReference type="EMBL" id="CM008965">
    <property type="protein sequence ID" value="PNW83902.1"/>
    <property type="molecule type" value="Genomic_DNA"/>
</dbReference>
<dbReference type="Pfam" id="PF22754">
    <property type="entry name" value="bHLH-TF_ACT-like_plant"/>
    <property type="match status" value="1"/>
</dbReference>
<dbReference type="InterPro" id="IPR045865">
    <property type="entry name" value="ACT-like_dom_sf"/>
</dbReference>
<evidence type="ECO:0000256" key="3">
    <source>
        <dbReference type="ARBA" id="ARBA00023242"/>
    </source>
</evidence>
<feature type="region of interest" description="Disordered" evidence="4">
    <location>
        <begin position="325"/>
        <end position="356"/>
    </location>
</feature>
<dbReference type="Proteomes" id="UP000006906">
    <property type="component" value="Chromosome 4"/>
</dbReference>
<sequence>MNEALDFGIGDSQYVFTDLELNELLGVIERKAAGEAEPDALDFLRATDGNGLALQFQPRSQKDNGSGCSLEQSAVAAAVKLEDSALSSALASPVDTPALTGVADPASLYGSGAEISIMPMPHAAAASAPTSLHAYTLPGTAGHAALVGSSPALVSTLVAAATAAQQAQHNAQLAAAAAGCLHVHAPLQLARFASVPAPPGKAMSMSMSMAEPKGQISHSTVEKQRRDRINSLIDELRELVPPQQRGGANGAAAAAANDAGGLEARRPKHVVLADTIQLLKHLQLKLSMGALEVGGATNGCYVNGNGGYCNGGGGGGSGGAVGRLGSGFNGEEDTANSEGKASKGSSSHEEMEVGGAPQMPHIPCQMTQMSGVTVERGPDCYYVQVKCRDRKGLLSDIINALRQLPLEIRTAAVTTTNGTVRDVFEVKLDDPGLSPEDVQNLVHDALFQSHLLAAQSESLAAAGKRPRA</sequence>
<evidence type="ECO:0000259" key="5">
    <source>
        <dbReference type="PROSITE" id="PS50888"/>
    </source>
</evidence>
<evidence type="ECO:0000256" key="2">
    <source>
        <dbReference type="ARBA" id="ARBA00023125"/>
    </source>
</evidence>
<dbReference type="PANTHER" id="PTHR45844:SF2">
    <property type="entry name" value="TRANSCRIPTION FACTOR BHLH30"/>
    <property type="match status" value="1"/>
</dbReference>
<dbReference type="InterPro" id="IPR002912">
    <property type="entry name" value="ACT_dom"/>
</dbReference>
<evidence type="ECO:0000259" key="6">
    <source>
        <dbReference type="PROSITE" id="PS51671"/>
    </source>
</evidence>
<dbReference type="RefSeq" id="XP_042925085.1">
    <property type="nucleotide sequence ID" value="XM_043061699.1"/>
</dbReference>
<reference evidence="7" key="2">
    <citation type="submission" date="2017-07" db="EMBL/GenBank/DDBJ databases">
        <title>WGS assembly of Chlamydomonas reinhardtii.</title>
        <authorList>
            <consortium name="Chlamydomonas Annotation Team"/>
            <consortium name="JGI Annotation Team"/>
            <person name="Merchant S.S."/>
            <person name="Prochnik S.E."/>
            <person name="Vallon O."/>
            <person name="Harris E.H."/>
            <person name="Karpowicz S.J."/>
            <person name="Witman G.B."/>
            <person name="Terry A."/>
            <person name="Salamov A."/>
            <person name="Fritz-Laylin L.K."/>
            <person name="Marechal-Drouard L."/>
            <person name="Marshall W.F."/>
            <person name="Qu L.H."/>
            <person name="Nelson D.R."/>
            <person name="Sanderfoot A.A."/>
            <person name="Spalding M.H."/>
            <person name="Kapitonov V.V."/>
            <person name="Ren Q."/>
            <person name="Ferris P."/>
            <person name="Lindquist E."/>
            <person name="Shapiro H."/>
            <person name="Lucas S.M."/>
            <person name="Grimwood J."/>
            <person name="Schmutz J."/>
            <person name="Grigoriev I.V."/>
            <person name="Rokhsar D.S."/>
        </authorList>
    </citation>
    <scope>NUCLEOTIDE SEQUENCE</scope>
    <source>
        <strain evidence="7">CC-503 cw92 mt+</strain>
    </source>
</reference>
<dbReference type="ExpressionAtlas" id="A0A2K3DTM7">
    <property type="expression patterns" value="differential"/>
</dbReference>
<proteinExistence type="predicted"/>
<dbReference type="OrthoDB" id="515240at2759"/>
<feature type="domain" description="ACT" evidence="6">
    <location>
        <begin position="382"/>
        <end position="461"/>
    </location>
</feature>
<dbReference type="Gene3D" id="4.10.280.10">
    <property type="entry name" value="Helix-loop-helix DNA-binding domain"/>
    <property type="match status" value="1"/>
</dbReference>
<dbReference type="SUPFAM" id="SSF55021">
    <property type="entry name" value="ACT-like"/>
    <property type="match status" value="1"/>
</dbReference>
<dbReference type="GO" id="GO:0046983">
    <property type="term" value="F:protein dimerization activity"/>
    <property type="evidence" value="ECO:0007669"/>
    <property type="project" value="InterPro"/>
</dbReference>
<reference evidence="7 9" key="1">
    <citation type="journal article" date="2007" name="Science">
        <title>The Chlamydomonas genome reveals the evolution of key animal and plant functions.</title>
        <authorList>
            <person name="Merchant S.S."/>
            <person name="Prochnik S.E."/>
            <person name="Vallon O."/>
            <person name="Harris E.H."/>
            <person name="Karpowicz S.J."/>
            <person name="Witman G.B."/>
            <person name="Terry A."/>
            <person name="Salamov A."/>
            <person name="Fritz-Laylin L.K."/>
            <person name="Marechal-Drouard L."/>
            <person name="Marshall W.F."/>
            <person name="Qu L.H."/>
            <person name="Nelson D.R."/>
            <person name="Sanderfoot A.A."/>
            <person name="Spalding M.H."/>
            <person name="Kapitonov V.V."/>
            <person name="Ren Q."/>
            <person name="Ferris P."/>
            <person name="Lindquist E."/>
            <person name="Shapiro H."/>
            <person name="Lucas S.M."/>
            <person name="Grimwood J."/>
            <person name="Schmutz J."/>
            <person name="Cardol P."/>
            <person name="Cerutti H."/>
            <person name="Chanfreau G."/>
            <person name="Chen C.L."/>
            <person name="Cognat V."/>
            <person name="Croft M.T."/>
            <person name="Dent R."/>
            <person name="Dutcher S."/>
            <person name="Fernandez E."/>
            <person name="Fukuzawa H."/>
            <person name="Gonzalez-Ballester D."/>
            <person name="Gonzalez-Halphen D."/>
            <person name="Hallmann A."/>
            <person name="Hanikenne M."/>
            <person name="Hippler M."/>
            <person name="Inwood W."/>
            <person name="Jabbari K."/>
            <person name="Kalanon M."/>
            <person name="Kuras R."/>
            <person name="Lefebvre P.A."/>
            <person name="Lemaire S.D."/>
            <person name="Lobanov A.V."/>
            <person name="Lohr M."/>
            <person name="Manuell A."/>
            <person name="Meier I."/>
            <person name="Mets L."/>
            <person name="Mittag M."/>
            <person name="Mittelmeier T."/>
            <person name="Moroney J.V."/>
            <person name="Moseley J."/>
            <person name="Napoli C."/>
            <person name="Nedelcu A.M."/>
            <person name="Niyogi K."/>
            <person name="Novoselov S.V."/>
            <person name="Paulsen I.T."/>
            <person name="Pazour G."/>
            <person name="Purton S."/>
            <person name="Ral J.P."/>
            <person name="Riano-Pachon D.M."/>
            <person name="Riekhof W."/>
            <person name="Rymarquis L."/>
            <person name="Schroda M."/>
            <person name="Stern D."/>
            <person name="Umen J."/>
            <person name="Willows R."/>
            <person name="Wilson N."/>
            <person name="Zimmer S.L."/>
            <person name="Allmer J."/>
            <person name="Balk J."/>
            <person name="Bisova K."/>
            <person name="Chen C.J."/>
            <person name="Elias M."/>
            <person name="Gendler K."/>
            <person name="Hauser C."/>
            <person name="Lamb M.R."/>
            <person name="Ledford H."/>
            <person name="Long J.C."/>
            <person name="Minagawa J."/>
            <person name="Page M.D."/>
            <person name="Pan J."/>
            <person name="Pootakham W."/>
            <person name="Roje S."/>
            <person name="Rose A."/>
            <person name="Stahlberg E."/>
            <person name="Terauchi A.M."/>
            <person name="Yang P."/>
            <person name="Ball S."/>
            <person name="Bowler C."/>
            <person name="Dieckmann C.L."/>
            <person name="Gladyshev V.N."/>
            <person name="Green P."/>
            <person name="Jorgensen R."/>
            <person name="Mayfield S."/>
            <person name="Mueller-Roeber B."/>
            <person name="Rajamani S."/>
            <person name="Sayre R.T."/>
            <person name="Brokstein P."/>
            <person name="Dubchak I."/>
            <person name="Goodstein D."/>
            <person name="Hornick L."/>
            <person name="Huang Y.W."/>
            <person name="Jhaveri J."/>
            <person name="Luo Y."/>
            <person name="Martinez D."/>
            <person name="Ngau W.C."/>
            <person name="Otillar B."/>
            <person name="Poliakov A."/>
            <person name="Porter A."/>
            <person name="Szajkowski L."/>
            <person name="Werner G."/>
            <person name="Zhou K."/>
            <person name="Grigoriev I.V."/>
            <person name="Rokhsar D.S."/>
            <person name="Grossman A.R."/>
        </authorList>
    </citation>
    <scope>NUCLEOTIDE SEQUENCE [LARGE SCALE GENOMIC DNA]</scope>
    <source>
        <strain evidence="9">CC-503</strain>
        <strain evidence="7">CC-503 cw92 mt+</strain>
    </source>
</reference>
<feature type="compositionally biased region" description="Polar residues" evidence="4">
    <location>
        <begin position="336"/>
        <end position="345"/>
    </location>
</feature>
<keyword evidence="9" id="KW-1185">Reference proteome</keyword>
<organism evidence="7 9">
    <name type="scientific">Chlamydomonas reinhardtii</name>
    <name type="common">Chlamydomonas smithii</name>
    <dbReference type="NCBI Taxonomy" id="3055"/>
    <lineage>
        <taxon>Eukaryota</taxon>
        <taxon>Viridiplantae</taxon>
        <taxon>Chlorophyta</taxon>
        <taxon>core chlorophytes</taxon>
        <taxon>Chlorophyceae</taxon>
        <taxon>CS clade</taxon>
        <taxon>Chlamydomonadales</taxon>
        <taxon>Chlamydomonadaceae</taxon>
        <taxon>Chlamydomonas</taxon>
    </lineage>
</organism>
<feature type="domain" description="BHLH" evidence="5">
    <location>
        <begin position="213"/>
        <end position="282"/>
    </location>
</feature>
<dbReference type="Gramene" id="PNW83900">
    <property type="protein sequence ID" value="PNW83900"/>
    <property type="gene ID" value="CHLRE_04g216200v5"/>
</dbReference>
<dbReference type="EMBL" id="CM008965">
    <property type="protein sequence ID" value="PNW83900.1"/>
    <property type="molecule type" value="Genomic_DNA"/>
</dbReference>
<dbReference type="PROSITE" id="PS50888">
    <property type="entry name" value="BHLH"/>
    <property type="match status" value="1"/>
</dbReference>
<protein>
    <recommendedName>
        <fullName evidence="10">BHLH domain-containing protein</fullName>
    </recommendedName>
</protein>
<dbReference type="PROSITE" id="PS51671">
    <property type="entry name" value="ACT"/>
    <property type="match status" value="1"/>
</dbReference>
<dbReference type="InterPro" id="IPR054502">
    <property type="entry name" value="bHLH-TF_ACT-like_plant"/>
</dbReference>
<dbReference type="Gramene" id="PNW83902">
    <property type="protein sequence ID" value="PNW83902"/>
    <property type="gene ID" value="CHLRE_04g216204v5"/>
</dbReference>
<keyword evidence="2" id="KW-0238">DNA-binding</keyword>
<dbReference type="KEGG" id="cre:CHLRE_04g216200v5"/>
<dbReference type="SMART" id="SM00353">
    <property type="entry name" value="HLH"/>
    <property type="match status" value="1"/>
</dbReference>
<evidence type="ECO:0000256" key="1">
    <source>
        <dbReference type="ARBA" id="ARBA00004123"/>
    </source>
</evidence>
<dbReference type="GO" id="GO:0005634">
    <property type="term" value="C:nucleus"/>
    <property type="evidence" value="ECO:0007669"/>
    <property type="project" value="UniProtKB-SubCell"/>
</dbReference>